<dbReference type="InterPro" id="IPR050765">
    <property type="entry name" value="Riboflavin_Biosynth_HTPR"/>
</dbReference>
<keyword evidence="3" id="KW-1185">Reference proteome</keyword>
<evidence type="ECO:0000313" key="3">
    <source>
        <dbReference type="Proteomes" id="UP001204376"/>
    </source>
</evidence>
<dbReference type="PANTHER" id="PTHR38011:SF11">
    <property type="entry name" value="2,5-DIAMINO-6-RIBOSYLAMINO-4(3H)-PYRIMIDINONE 5'-PHOSPHATE REDUCTASE"/>
    <property type="match status" value="1"/>
</dbReference>
<reference evidence="2 3" key="1">
    <citation type="submission" date="2022-07" db="EMBL/GenBank/DDBJ databases">
        <title>Mucilaginibacter sp. JC4.</title>
        <authorList>
            <person name="Le V."/>
            <person name="Ko S.-R."/>
            <person name="Ahn C.-Y."/>
            <person name="Oh H.-M."/>
        </authorList>
    </citation>
    <scope>NUCLEOTIDE SEQUENCE [LARGE SCALE GENOMIC DNA]</scope>
    <source>
        <strain evidence="2 3">JC4</strain>
    </source>
</reference>
<sequence>MRKLIVSMNVTLNGFMAGPYGELDWHTPYWDDEMARVTAEQLGNAGTILLGRNTYQGMAPYWSAQQANLHSAREDADFTDMMNSYEKVVFSKTLTSVSWRNSRLAGRSIAKEIKELKKSTGKDLIVYGSGKLVASLIRLNVVDEYRIWVYPVAISKGRPLFKNLHERLNIRLCKVKMFNTGVVLMCYEVKG</sequence>
<dbReference type="InterPro" id="IPR002734">
    <property type="entry name" value="RibDG_C"/>
</dbReference>
<dbReference type="InterPro" id="IPR024072">
    <property type="entry name" value="DHFR-like_dom_sf"/>
</dbReference>
<organism evidence="2 3">
    <name type="scientific">Mucilaginibacter aquariorum</name>
    <dbReference type="NCBI Taxonomy" id="2967225"/>
    <lineage>
        <taxon>Bacteria</taxon>
        <taxon>Pseudomonadati</taxon>
        <taxon>Bacteroidota</taxon>
        <taxon>Sphingobacteriia</taxon>
        <taxon>Sphingobacteriales</taxon>
        <taxon>Sphingobacteriaceae</taxon>
        <taxon>Mucilaginibacter</taxon>
    </lineage>
</organism>
<name>A0ABT1T5A0_9SPHI</name>
<proteinExistence type="predicted"/>
<evidence type="ECO:0000313" key="2">
    <source>
        <dbReference type="EMBL" id="MCQ6959769.1"/>
    </source>
</evidence>
<dbReference type="SUPFAM" id="SSF53597">
    <property type="entry name" value="Dihydrofolate reductase-like"/>
    <property type="match status" value="1"/>
</dbReference>
<evidence type="ECO:0000259" key="1">
    <source>
        <dbReference type="Pfam" id="PF01872"/>
    </source>
</evidence>
<accession>A0ABT1T5A0</accession>
<dbReference type="Proteomes" id="UP001204376">
    <property type="component" value="Unassembled WGS sequence"/>
</dbReference>
<gene>
    <name evidence="2" type="ORF">NPE20_17465</name>
</gene>
<feature type="domain" description="Bacterial bifunctional deaminase-reductase C-terminal" evidence="1">
    <location>
        <begin position="2"/>
        <end position="184"/>
    </location>
</feature>
<comment type="caution">
    <text evidence="2">The sequence shown here is derived from an EMBL/GenBank/DDBJ whole genome shotgun (WGS) entry which is preliminary data.</text>
</comment>
<dbReference type="Pfam" id="PF01872">
    <property type="entry name" value="RibD_C"/>
    <property type="match status" value="1"/>
</dbReference>
<dbReference type="Gene3D" id="3.40.430.10">
    <property type="entry name" value="Dihydrofolate Reductase, subunit A"/>
    <property type="match status" value="1"/>
</dbReference>
<dbReference type="RefSeq" id="WP_256539958.1">
    <property type="nucleotide sequence ID" value="NZ_JANHOH010000004.1"/>
</dbReference>
<dbReference type="EMBL" id="JANHOH010000004">
    <property type="protein sequence ID" value="MCQ6959769.1"/>
    <property type="molecule type" value="Genomic_DNA"/>
</dbReference>
<protein>
    <submittedName>
        <fullName evidence="2">Dihydrofolate reductase family protein</fullName>
    </submittedName>
</protein>
<dbReference type="PANTHER" id="PTHR38011">
    <property type="entry name" value="DIHYDROFOLATE REDUCTASE FAMILY PROTEIN (AFU_ORTHOLOGUE AFUA_8G06820)"/>
    <property type="match status" value="1"/>
</dbReference>